<dbReference type="InterPro" id="IPR000195">
    <property type="entry name" value="Rab-GAP-TBC_dom"/>
</dbReference>
<keyword evidence="3" id="KW-1185">Reference proteome</keyword>
<evidence type="ECO:0000313" key="2">
    <source>
        <dbReference type="EMBL" id="GKT27132.1"/>
    </source>
</evidence>
<reference evidence="2" key="1">
    <citation type="submission" date="2022-03" db="EMBL/GenBank/DDBJ databases">
        <title>Draft genome sequence of Aduncisulcus paluster, a free-living microaerophilic Fornicata.</title>
        <authorList>
            <person name="Yuyama I."/>
            <person name="Kume K."/>
            <person name="Tamura T."/>
            <person name="Inagaki Y."/>
            <person name="Hashimoto T."/>
        </authorList>
    </citation>
    <scope>NUCLEOTIDE SEQUENCE</scope>
    <source>
        <strain evidence="2">NY0171</strain>
    </source>
</reference>
<dbReference type="PANTHER" id="PTHR47219:SF9">
    <property type="entry name" value="GTPASE ACTIVATING PROTEIN AND CENTROSOME-ASSOCIATED, ISOFORM B"/>
    <property type="match status" value="1"/>
</dbReference>
<dbReference type="SMART" id="SM00164">
    <property type="entry name" value="TBC"/>
    <property type="match status" value="1"/>
</dbReference>
<dbReference type="PROSITE" id="PS50086">
    <property type="entry name" value="TBC_RABGAP"/>
    <property type="match status" value="1"/>
</dbReference>
<name>A0ABQ5K3K3_9EUKA</name>
<dbReference type="Proteomes" id="UP001057375">
    <property type="component" value="Unassembled WGS sequence"/>
</dbReference>
<protein>
    <recommendedName>
        <fullName evidence="1">Rab-GAP TBC domain-containing protein</fullName>
    </recommendedName>
</protein>
<comment type="caution">
    <text evidence="2">The sequence shown here is derived from an EMBL/GenBank/DDBJ whole genome shotgun (WGS) entry which is preliminary data.</text>
</comment>
<dbReference type="Pfam" id="PF00566">
    <property type="entry name" value="RabGAP-TBC"/>
    <property type="match status" value="1"/>
</dbReference>
<organism evidence="2 3">
    <name type="scientific">Aduncisulcus paluster</name>
    <dbReference type="NCBI Taxonomy" id="2918883"/>
    <lineage>
        <taxon>Eukaryota</taxon>
        <taxon>Metamonada</taxon>
        <taxon>Carpediemonas-like organisms</taxon>
        <taxon>Aduncisulcus</taxon>
    </lineage>
</organism>
<dbReference type="InterPro" id="IPR035969">
    <property type="entry name" value="Rab-GAP_TBC_sf"/>
</dbReference>
<dbReference type="InterPro" id="IPR050302">
    <property type="entry name" value="Rab_GAP_TBC_domain"/>
</dbReference>
<sequence>MTEPIVIQSQRFLSALTFDTPDPTDEDIEEHLNQLRILILKYGIPDVKMKHKDVSIRERVWKCLLRIGNADVGEYLSLVEKGKSPMYDDIKRDSIRTLKKCSVGSAVSQDQLERVLNAFVHYHRLKSMDVAQYVQGMCMVAIPLLCVLPEPDAFFAFVRLITKHCPMYFRKNLEGIHAGTVIIDDFMGEVDRQLLKHLKSHSVRSNVWAFSNILSFFTLASKWDETLQMWDFFLAFGMHLIIPSVLAHALLIRKDVLASTAPIRLLEDIQSFQAKKLIEKVRDIMKRISESQHSLLLLHMVDSEVVSELVPEHLKGK</sequence>
<evidence type="ECO:0000259" key="1">
    <source>
        <dbReference type="PROSITE" id="PS50086"/>
    </source>
</evidence>
<feature type="domain" description="Rab-GAP TBC" evidence="1">
    <location>
        <begin position="51"/>
        <end position="237"/>
    </location>
</feature>
<dbReference type="Gene3D" id="1.10.472.80">
    <property type="entry name" value="Ypt/Rab-GAP domain of gyp1p, domain 3"/>
    <property type="match status" value="1"/>
</dbReference>
<dbReference type="PANTHER" id="PTHR47219">
    <property type="entry name" value="RAB GTPASE-ACTIVATING PROTEIN 1-LIKE"/>
    <property type="match status" value="1"/>
</dbReference>
<dbReference type="SUPFAM" id="SSF47923">
    <property type="entry name" value="Ypt/Rab-GAP domain of gyp1p"/>
    <property type="match status" value="2"/>
</dbReference>
<dbReference type="Gene3D" id="1.10.8.270">
    <property type="entry name" value="putative rabgap domain of human tbc1 domain family member 14 like domains"/>
    <property type="match status" value="1"/>
</dbReference>
<gene>
    <name evidence="2" type="ORF">ADUPG1_013631</name>
</gene>
<proteinExistence type="predicted"/>
<dbReference type="EMBL" id="BQXS01012706">
    <property type="protein sequence ID" value="GKT27132.1"/>
    <property type="molecule type" value="Genomic_DNA"/>
</dbReference>
<evidence type="ECO:0000313" key="3">
    <source>
        <dbReference type="Proteomes" id="UP001057375"/>
    </source>
</evidence>
<accession>A0ABQ5K3K3</accession>